<sequence>MGDSADGEVNLPTFSDLKKASRGHLDHQNKSGKFSWKATFPTMDTPLQHAGVNVVYCERKITMFIGLEFNIYDQMTAANWPGLQPQPIAEVRTRLKNARLSFGNSKKSLLKLLDEPSRILGDSFRTMLMDIRKRKESLVPQRGLMLNRTEAADA</sequence>
<name>A0A067F5T3_CITSI</name>
<evidence type="ECO:0000313" key="2">
    <source>
        <dbReference type="Proteomes" id="UP000027120"/>
    </source>
</evidence>
<protein>
    <submittedName>
        <fullName evidence="1">Uncharacterized protein</fullName>
    </submittedName>
</protein>
<dbReference type="AlphaFoldDB" id="A0A067F5T3"/>
<accession>A0A067F5T3</accession>
<gene>
    <name evidence="1" type="ORF">CISIN_1g046103mg</name>
</gene>
<proteinExistence type="predicted"/>
<dbReference type="SMR" id="A0A067F5T3"/>
<organism evidence="1 2">
    <name type="scientific">Citrus sinensis</name>
    <name type="common">Sweet orange</name>
    <name type="synonym">Citrus aurantium var. sinensis</name>
    <dbReference type="NCBI Taxonomy" id="2711"/>
    <lineage>
        <taxon>Eukaryota</taxon>
        <taxon>Viridiplantae</taxon>
        <taxon>Streptophyta</taxon>
        <taxon>Embryophyta</taxon>
        <taxon>Tracheophyta</taxon>
        <taxon>Spermatophyta</taxon>
        <taxon>Magnoliopsida</taxon>
        <taxon>eudicotyledons</taxon>
        <taxon>Gunneridae</taxon>
        <taxon>Pentapetalae</taxon>
        <taxon>rosids</taxon>
        <taxon>malvids</taxon>
        <taxon>Sapindales</taxon>
        <taxon>Rutaceae</taxon>
        <taxon>Aurantioideae</taxon>
        <taxon>Citrus</taxon>
    </lineage>
</organism>
<reference evidence="1 2" key="1">
    <citation type="submission" date="2014-04" db="EMBL/GenBank/DDBJ databases">
        <authorList>
            <consortium name="International Citrus Genome Consortium"/>
            <person name="Gmitter F."/>
            <person name="Chen C."/>
            <person name="Farmerie W."/>
            <person name="Harkins T."/>
            <person name="Desany B."/>
            <person name="Mohiuddin M."/>
            <person name="Kodira C."/>
            <person name="Borodovsky M."/>
            <person name="Lomsadze A."/>
            <person name="Burns P."/>
            <person name="Jenkins J."/>
            <person name="Prochnik S."/>
            <person name="Shu S."/>
            <person name="Chapman J."/>
            <person name="Pitluck S."/>
            <person name="Schmutz J."/>
            <person name="Rokhsar D."/>
        </authorList>
    </citation>
    <scope>NUCLEOTIDE SEQUENCE</scope>
</reference>
<dbReference type="EMBL" id="KK784947">
    <property type="protein sequence ID" value="KDO58571.1"/>
    <property type="molecule type" value="Genomic_DNA"/>
</dbReference>
<dbReference type="Proteomes" id="UP000027120">
    <property type="component" value="Unassembled WGS sequence"/>
</dbReference>
<keyword evidence="2" id="KW-1185">Reference proteome</keyword>
<evidence type="ECO:0000313" key="1">
    <source>
        <dbReference type="EMBL" id="KDO58571.1"/>
    </source>
</evidence>